<evidence type="ECO:0000313" key="2">
    <source>
        <dbReference type="Proteomes" id="UP000325211"/>
    </source>
</evidence>
<sequence>MPGQGAPQLRTLGDVRAALRAGYGLPGDKEDFERDLDRALERASETDFQAVAAVIIDYRGRIRLHSDPEYDLALQEAEQELLRLRNESGDH</sequence>
<dbReference type="Proteomes" id="UP000325211">
    <property type="component" value="Chromosome"/>
</dbReference>
<protein>
    <submittedName>
        <fullName evidence="1">Uncharacterized protein</fullName>
    </submittedName>
</protein>
<dbReference type="AlphaFoldDB" id="A0A5P2DGB8"/>
<evidence type="ECO:0000313" key="1">
    <source>
        <dbReference type="EMBL" id="QES52311.1"/>
    </source>
</evidence>
<proteinExistence type="predicted"/>
<accession>A0A5P2DGB8</accession>
<reference evidence="1 2" key="1">
    <citation type="submission" date="2018-05" db="EMBL/GenBank/DDBJ databases">
        <title>Streptomyces venezuelae.</title>
        <authorList>
            <person name="Kim W."/>
            <person name="Lee N."/>
            <person name="Cho B.-K."/>
        </authorList>
    </citation>
    <scope>NUCLEOTIDE SEQUENCE [LARGE SCALE GENOMIC DNA]</scope>
    <source>
        <strain evidence="1 2">ATCC 21782</strain>
    </source>
</reference>
<dbReference type="Pfam" id="PF19760">
    <property type="entry name" value="DUF6247"/>
    <property type="match status" value="1"/>
</dbReference>
<gene>
    <name evidence="1" type="ORF">DEJ50_10010</name>
</gene>
<name>A0A5P2DGB8_STRVZ</name>
<organism evidence="1 2">
    <name type="scientific">Streptomyces venezuelae</name>
    <dbReference type="NCBI Taxonomy" id="54571"/>
    <lineage>
        <taxon>Bacteria</taxon>
        <taxon>Bacillati</taxon>
        <taxon>Actinomycetota</taxon>
        <taxon>Actinomycetes</taxon>
        <taxon>Kitasatosporales</taxon>
        <taxon>Streptomycetaceae</taxon>
        <taxon>Streptomyces</taxon>
    </lineage>
</organism>
<dbReference type="EMBL" id="CP029190">
    <property type="protein sequence ID" value="QES52311.1"/>
    <property type="molecule type" value="Genomic_DNA"/>
</dbReference>
<dbReference type="OrthoDB" id="4248457at2"/>
<dbReference type="InterPro" id="IPR046214">
    <property type="entry name" value="DUF6247"/>
</dbReference>